<dbReference type="HOGENOM" id="CLU_011226_6_0_1"/>
<dbReference type="InterPro" id="IPR010987">
    <property type="entry name" value="Glutathione-S-Trfase_C-like"/>
</dbReference>
<gene>
    <name evidence="2" type="ORF">LEMA_P074080.1</name>
</gene>
<keyword evidence="2" id="KW-0808">Transferase</keyword>
<dbReference type="SUPFAM" id="SSF47616">
    <property type="entry name" value="GST C-terminal domain-like"/>
    <property type="match status" value="1"/>
</dbReference>
<dbReference type="Gene3D" id="1.20.1050.10">
    <property type="match status" value="1"/>
</dbReference>
<dbReference type="InParanoid" id="E5A874"/>
<dbReference type="PANTHER" id="PTHR44051">
    <property type="entry name" value="GLUTATHIONE S-TRANSFERASE-RELATED"/>
    <property type="match status" value="1"/>
</dbReference>
<dbReference type="OMA" id="DLYNFPM"/>
<dbReference type="STRING" id="985895.E5A874"/>
<reference evidence="3" key="1">
    <citation type="journal article" date="2011" name="Nat. Commun.">
        <title>Effector diversification within compartments of the Leptosphaeria maculans genome affected by Repeat-Induced Point mutations.</title>
        <authorList>
            <person name="Rouxel T."/>
            <person name="Grandaubert J."/>
            <person name="Hane J.K."/>
            <person name="Hoede C."/>
            <person name="van de Wouw A.P."/>
            <person name="Couloux A."/>
            <person name="Dominguez V."/>
            <person name="Anthouard V."/>
            <person name="Bally P."/>
            <person name="Bourras S."/>
            <person name="Cozijnsen A.J."/>
            <person name="Ciuffetti L.M."/>
            <person name="Degrave A."/>
            <person name="Dilmaghani A."/>
            <person name="Duret L."/>
            <person name="Fudal I."/>
            <person name="Goodwin S.B."/>
            <person name="Gout L."/>
            <person name="Glaser N."/>
            <person name="Linglin J."/>
            <person name="Kema G.H.J."/>
            <person name="Lapalu N."/>
            <person name="Lawrence C.B."/>
            <person name="May K."/>
            <person name="Meyer M."/>
            <person name="Ollivier B."/>
            <person name="Poulain J."/>
            <person name="Schoch C.L."/>
            <person name="Simon A."/>
            <person name="Spatafora J.W."/>
            <person name="Stachowiak A."/>
            <person name="Turgeon B.G."/>
            <person name="Tyler B.M."/>
            <person name="Vincent D."/>
            <person name="Weissenbach J."/>
            <person name="Amselem J."/>
            <person name="Quesneville H."/>
            <person name="Oliver R.P."/>
            <person name="Wincker P."/>
            <person name="Balesdent M.-H."/>
            <person name="Howlett B.J."/>
        </authorList>
    </citation>
    <scope>NUCLEOTIDE SEQUENCE [LARGE SCALE GENOMIC DNA]</scope>
    <source>
        <strain evidence="3">JN3 / isolate v23.1.3 / race Av1-4-5-6-7-8</strain>
    </source>
</reference>
<protein>
    <submittedName>
        <fullName evidence="2">Similar to glutathione s-transferase</fullName>
    </submittedName>
</protein>
<dbReference type="VEuPathDB" id="FungiDB:LEMA_P074080.1"/>
<dbReference type="InterPro" id="IPR036282">
    <property type="entry name" value="Glutathione-S-Trfase_C_sf"/>
</dbReference>
<dbReference type="AlphaFoldDB" id="E5A874"/>
<dbReference type="EMBL" id="FP929137">
    <property type="protein sequence ID" value="CBX99819.1"/>
    <property type="molecule type" value="Genomic_DNA"/>
</dbReference>
<organism evidence="3">
    <name type="scientific">Leptosphaeria maculans (strain JN3 / isolate v23.1.3 / race Av1-4-5-6-7-8)</name>
    <name type="common">Blackleg fungus</name>
    <name type="synonym">Phoma lingam</name>
    <dbReference type="NCBI Taxonomy" id="985895"/>
    <lineage>
        <taxon>Eukaryota</taxon>
        <taxon>Fungi</taxon>
        <taxon>Dikarya</taxon>
        <taxon>Ascomycota</taxon>
        <taxon>Pezizomycotina</taxon>
        <taxon>Dothideomycetes</taxon>
        <taxon>Pleosporomycetidae</taxon>
        <taxon>Pleosporales</taxon>
        <taxon>Pleosporineae</taxon>
        <taxon>Leptosphaeriaceae</taxon>
        <taxon>Plenodomus</taxon>
        <taxon>Plenodomus lingam/Leptosphaeria maculans species complex</taxon>
    </lineage>
</organism>
<name>E5A874_LEPMJ</name>
<evidence type="ECO:0000313" key="2">
    <source>
        <dbReference type="EMBL" id="CBX99819.1"/>
    </source>
</evidence>
<accession>E5A874</accession>
<evidence type="ECO:0000259" key="1">
    <source>
        <dbReference type="PROSITE" id="PS50405"/>
    </source>
</evidence>
<keyword evidence="3" id="KW-1185">Reference proteome</keyword>
<dbReference type="SFLD" id="SFLDS00019">
    <property type="entry name" value="Glutathione_Transferase_(cytos"/>
    <property type="match status" value="1"/>
</dbReference>
<dbReference type="InterPro" id="IPR040079">
    <property type="entry name" value="Glutathione_S-Trfase"/>
</dbReference>
<dbReference type="PROSITE" id="PS50405">
    <property type="entry name" value="GST_CTER"/>
    <property type="match status" value="1"/>
</dbReference>
<dbReference type="Proteomes" id="UP000002668">
    <property type="component" value="Genome"/>
</dbReference>
<sequence length="227" mass="25341">MTIQIYCDPCTVNSRKVLAGLKQMNADYNHVFINYVTGEHKSEEFAKINPLKTVYDIRHQTSNAILQYAADKSGAESMYPKDLKRRADVNRWLFWEASSWFPACYVYLMENAVKSLMGGEPDQKAIDAASAKFHTCASVLEARLSKNKWLTGDDVTIADIAVAAAMPVPQAMMLPLENYPNVKRWLAEEVQQLQSWKNTQGAVDKALLPNQSATVKVLIVGLLAGVK</sequence>
<dbReference type="Gene3D" id="3.40.30.10">
    <property type="entry name" value="Glutaredoxin"/>
    <property type="match status" value="1"/>
</dbReference>
<dbReference type="SFLD" id="SFLDG00358">
    <property type="entry name" value="Main_(cytGST)"/>
    <property type="match status" value="1"/>
</dbReference>
<dbReference type="InterPro" id="IPR036249">
    <property type="entry name" value="Thioredoxin-like_sf"/>
</dbReference>
<dbReference type="OrthoDB" id="412788at2759"/>
<dbReference type="PANTHER" id="PTHR44051:SF8">
    <property type="entry name" value="GLUTATHIONE S-TRANSFERASE GSTA"/>
    <property type="match status" value="1"/>
</dbReference>
<dbReference type="SUPFAM" id="SSF52833">
    <property type="entry name" value="Thioredoxin-like"/>
    <property type="match status" value="1"/>
</dbReference>
<dbReference type="InterPro" id="IPR004046">
    <property type="entry name" value="GST_C"/>
</dbReference>
<dbReference type="eggNOG" id="KOG0867">
    <property type="taxonomic scope" value="Eukaryota"/>
</dbReference>
<proteinExistence type="predicted"/>
<dbReference type="Pfam" id="PF00043">
    <property type="entry name" value="GST_C"/>
    <property type="match status" value="1"/>
</dbReference>
<feature type="domain" description="GST C-terminal" evidence="1">
    <location>
        <begin position="82"/>
        <end position="207"/>
    </location>
</feature>
<dbReference type="GO" id="GO:0016740">
    <property type="term" value="F:transferase activity"/>
    <property type="evidence" value="ECO:0007669"/>
    <property type="project" value="UniProtKB-KW"/>
</dbReference>
<evidence type="ECO:0000313" key="3">
    <source>
        <dbReference type="Proteomes" id="UP000002668"/>
    </source>
</evidence>